<sequence>MSTWDADVAVVGLGAWGSSALWQLARRGVDALGVEQFEPGHALGSSHGGSRMFRVTCLEHPGLVPLARRSLELWHELADASDTTLFENLGGLLIGPEDGRIVGGTLRAAKQHDIDVQRLSRAELAERYPQHAALDPRDVAVWEPSAGILRPEESIRAAVRLARSAGAPVFTGTRVHKVGLVDGGVELEIGSRVLRVRQAVLTVGSWLTSLVPGLPLTTLRMPITWFRSRAGDERHALGRFPVFMRDLPGGEVLWGNGSDGPHDVKLGLEVHGRTPRALDPVTDDRSVVAQDWAHLTGVLGTYLPGLEPAPAKVSVCMLTTTPDGQFVLGRPGGDPRLVLAGGCNAHGFKHATGIGEALTDIVTGTATRMPLDFAAPDRAALRGAAPAVR</sequence>
<dbReference type="SUPFAM" id="SSF51905">
    <property type="entry name" value="FAD/NAD(P)-binding domain"/>
    <property type="match status" value="1"/>
</dbReference>
<dbReference type="EMBL" id="JBHSFH010000011">
    <property type="protein sequence ID" value="MFC4496483.1"/>
    <property type="molecule type" value="Genomic_DNA"/>
</dbReference>
<comment type="cofactor">
    <cofactor evidence="1">
        <name>FAD</name>
        <dbReference type="ChEBI" id="CHEBI:57692"/>
    </cofactor>
</comment>
<name>A0ABV9ADQ6_9ACTN</name>
<feature type="domain" description="FAD dependent oxidoreductase" evidence="5">
    <location>
        <begin position="7"/>
        <end position="360"/>
    </location>
</feature>
<dbReference type="InterPro" id="IPR036188">
    <property type="entry name" value="FAD/NAD-bd_sf"/>
</dbReference>
<keyword evidence="7" id="KW-1185">Reference proteome</keyword>
<dbReference type="Gene3D" id="3.30.9.10">
    <property type="entry name" value="D-Amino Acid Oxidase, subunit A, domain 2"/>
    <property type="match status" value="1"/>
</dbReference>
<evidence type="ECO:0000313" key="6">
    <source>
        <dbReference type="EMBL" id="MFC4496483.1"/>
    </source>
</evidence>
<keyword evidence="4 6" id="KW-0560">Oxidoreductase</keyword>
<evidence type="ECO:0000256" key="4">
    <source>
        <dbReference type="ARBA" id="ARBA00023002"/>
    </source>
</evidence>
<proteinExistence type="predicted"/>
<dbReference type="PANTHER" id="PTHR10961">
    <property type="entry name" value="PEROXISOMAL SARCOSINE OXIDASE"/>
    <property type="match status" value="1"/>
</dbReference>
<evidence type="ECO:0000256" key="3">
    <source>
        <dbReference type="ARBA" id="ARBA00022827"/>
    </source>
</evidence>
<dbReference type="Pfam" id="PF01266">
    <property type="entry name" value="DAO"/>
    <property type="match status" value="1"/>
</dbReference>
<gene>
    <name evidence="6" type="primary">solA</name>
    <name evidence="6" type="ORF">ACFPA8_20355</name>
</gene>
<dbReference type="InterPro" id="IPR006076">
    <property type="entry name" value="FAD-dep_OxRdtase"/>
</dbReference>
<dbReference type="RefSeq" id="WP_386450580.1">
    <property type="nucleotide sequence ID" value="NZ_JBHSFH010000011.1"/>
</dbReference>
<keyword evidence="2" id="KW-0285">Flavoprotein</keyword>
<accession>A0ABV9ADQ6</accession>
<evidence type="ECO:0000313" key="7">
    <source>
        <dbReference type="Proteomes" id="UP001595997"/>
    </source>
</evidence>
<dbReference type="EC" id="1.5.3.2" evidence="6"/>
<dbReference type="Gene3D" id="3.50.50.60">
    <property type="entry name" value="FAD/NAD(P)-binding domain"/>
    <property type="match status" value="1"/>
</dbReference>
<evidence type="ECO:0000256" key="1">
    <source>
        <dbReference type="ARBA" id="ARBA00001974"/>
    </source>
</evidence>
<keyword evidence="3" id="KW-0274">FAD</keyword>
<dbReference type="GO" id="GO:0050131">
    <property type="term" value="F:N-methyl-L-amino-acid oxidase activity"/>
    <property type="evidence" value="ECO:0007669"/>
    <property type="project" value="UniProtKB-EC"/>
</dbReference>
<dbReference type="PANTHER" id="PTHR10961:SF7">
    <property type="entry name" value="FAD DEPENDENT OXIDOREDUCTASE DOMAIN-CONTAINING PROTEIN"/>
    <property type="match status" value="1"/>
</dbReference>
<dbReference type="Proteomes" id="UP001595997">
    <property type="component" value="Unassembled WGS sequence"/>
</dbReference>
<evidence type="ECO:0000259" key="5">
    <source>
        <dbReference type="Pfam" id="PF01266"/>
    </source>
</evidence>
<organism evidence="6 7">
    <name type="scientific">Streptomyces ovatisporus</name>
    <dbReference type="NCBI Taxonomy" id="1128682"/>
    <lineage>
        <taxon>Bacteria</taxon>
        <taxon>Bacillati</taxon>
        <taxon>Actinomycetota</taxon>
        <taxon>Actinomycetes</taxon>
        <taxon>Kitasatosporales</taxon>
        <taxon>Streptomycetaceae</taxon>
        <taxon>Streptomyces</taxon>
    </lineage>
</organism>
<protein>
    <submittedName>
        <fullName evidence="6">N-methyl-L-tryptophan oxidase</fullName>
        <ecNumber evidence="6">1.5.3.2</ecNumber>
    </submittedName>
</protein>
<dbReference type="InterPro" id="IPR045170">
    <property type="entry name" value="MTOX"/>
</dbReference>
<comment type="caution">
    <text evidence="6">The sequence shown here is derived from an EMBL/GenBank/DDBJ whole genome shotgun (WGS) entry which is preliminary data.</text>
</comment>
<dbReference type="NCBIfam" id="NF008425">
    <property type="entry name" value="PRK11259.1"/>
    <property type="match status" value="1"/>
</dbReference>
<evidence type="ECO:0000256" key="2">
    <source>
        <dbReference type="ARBA" id="ARBA00022630"/>
    </source>
</evidence>
<dbReference type="SUPFAM" id="SSF54373">
    <property type="entry name" value="FAD-linked reductases, C-terminal domain"/>
    <property type="match status" value="1"/>
</dbReference>
<reference evidence="7" key="1">
    <citation type="journal article" date="2019" name="Int. J. Syst. Evol. Microbiol.">
        <title>The Global Catalogue of Microorganisms (GCM) 10K type strain sequencing project: providing services to taxonomists for standard genome sequencing and annotation.</title>
        <authorList>
            <consortium name="The Broad Institute Genomics Platform"/>
            <consortium name="The Broad Institute Genome Sequencing Center for Infectious Disease"/>
            <person name="Wu L."/>
            <person name="Ma J."/>
        </authorList>
    </citation>
    <scope>NUCLEOTIDE SEQUENCE [LARGE SCALE GENOMIC DNA]</scope>
    <source>
        <strain evidence="7">CGMCC 4.7357</strain>
    </source>
</reference>